<sequence length="76" mass="8849">MTDGFGATDYPLDHPLNHRIPKTESYNHQVTRLRDISYDSINNENNSPKKKFLVNIFRRSTKDQKTPTTKKNQTGK</sequence>
<reference evidence="2" key="1">
    <citation type="journal article" date="2019" name="MBio">
        <title>Virus Genomes from Deep Sea Sediments Expand the Ocean Megavirome and Support Independent Origins of Viral Gigantism.</title>
        <authorList>
            <person name="Backstrom D."/>
            <person name="Yutin N."/>
            <person name="Jorgensen S.L."/>
            <person name="Dharamshi J."/>
            <person name="Homa F."/>
            <person name="Zaremba-Niedwiedzka K."/>
            <person name="Spang A."/>
            <person name="Wolf Y.I."/>
            <person name="Koonin E.V."/>
            <person name="Ettema T.J."/>
        </authorList>
    </citation>
    <scope>NUCLEOTIDE SEQUENCE</scope>
</reference>
<proteinExistence type="predicted"/>
<name>A0A481Z886_9VIRU</name>
<gene>
    <name evidence="2" type="ORF">LCPAC201_02120</name>
</gene>
<feature type="region of interest" description="Disordered" evidence="1">
    <location>
        <begin position="1"/>
        <end position="20"/>
    </location>
</feature>
<organism evidence="2">
    <name type="scientific">Pithovirus LCPAC201</name>
    <dbReference type="NCBI Taxonomy" id="2506591"/>
    <lineage>
        <taxon>Viruses</taxon>
        <taxon>Pithoviruses</taxon>
    </lineage>
</organism>
<evidence type="ECO:0000256" key="1">
    <source>
        <dbReference type="SAM" id="MobiDB-lite"/>
    </source>
</evidence>
<evidence type="ECO:0000313" key="2">
    <source>
        <dbReference type="EMBL" id="QBK90911.1"/>
    </source>
</evidence>
<feature type="region of interest" description="Disordered" evidence="1">
    <location>
        <begin position="41"/>
        <end position="76"/>
    </location>
</feature>
<feature type="compositionally biased region" description="Polar residues" evidence="1">
    <location>
        <begin position="66"/>
        <end position="76"/>
    </location>
</feature>
<protein>
    <submittedName>
        <fullName evidence="2">Uncharacterized protein</fullName>
    </submittedName>
</protein>
<accession>A0A481Z886</accession>
<dbReference type="EMBL" id="MK500502">
    <property type="protein sequence ID" value="QBK90911.1"/>
    <property type="molecule type" value="Genomic_DNA"/>
</dbReference>